<evidence type="ECO:0000313" key="1">
    <source>
        <dbReference type="EMBL" id="MDH4622989.1"/>
    </source>
</evidence>
<dbReference type="RefSeq" id="WP_135185951.1">
    <property type="nucleotide sequence ID" value="NZ_JAFFRY010000001.1"/>
</dbReference>
<reference evidence="1" key="1">
    <citation type="submission" date="2021-02" db="EMBL/GenBank/DDBJ databases">
        <title>Genome analysis of blister spot of apple pathogen from New York area.</title>
        <authorList>
            <person name="Kandel P."/>
            <person name="Hockett K.L."/>
            <person name="Santander R."/>
            <person name="Acimovic S."/>
        </authorList>
    </citation>
    <scope>NUCLEOTIDE SEQUENCE</scope>
    <source>
        <strain evidence="1">PSP1</strain>
    </source>
</reference>
<comment type="caution">
    <text evidence="1">The sequence shown here is derived from an EMBL/GenBank/DDBJ whole genome shotgun (WGS) entry which is preliminary data.</text>
</comment>
<dbReference type="AlphaFoldDB" id="A0A3M3MJV1"/>
<name>A0A3M3MJV1_PSESX</name>
<protein>
    <submittedName>
        <fullName evidence="1">Uncharacterized protein</fullName>
    </submittedName>
</protein>
<sequence length="111" mass="11935">MASTNSIQSTASSVCHPFGALPFNCIEPEKISSSIPDFPNVDPGLLLGRHCHFADMQAFPLEGRRFYNALVTGVSLGCESLGSSSHLLLMLDGSDDQEFVPVSELHLVSIE</sequence>
<dbReference type="EMBL" id="JAFFRZ010000001">
    <property type="protein sequence ID" value="MDH4622989.1"/>
    <property type="molecule type" value="Genomic_DNA"/>
</dbReference>
<gene>
    <name evidence="1" type="ORF">JW322_14720</name>
</gene>
<organism evidence="1 2">
    <name type="scientific">Pseudomonas syringae pv. papulans</name>
    <dbReference type="NCBI Taxonomy" id="83963"/>
    <lineage>
        <taxon>Bacteria</taxon>
        <taxon>Pseudomonadati</taxon>
        <taxon>Pseudomonadota</taxon>
        <taxon>Gammaproteobacteria</taxon>
        <taxon>Pseudomonadales</taxon>
        <taxon>Pseudomonadaceae</taxon>
        <taxon>Pseudomonas</taxon>
        <taxon>Pseudomonas syringae</taxon>
    </lineage>
</organism>
<proteinExistence type="predicted"/>
<evidence type="ECO:0000313" key="2">
    <source>
        <dbReference type="Proteomes" id="UP001162155"/>
    </source>
</evidence>
<dbReference type="Proteomes" id="UP001162155">
    <property type="component" value="Unassembled WGS sequence"/>
</dbReference>
<accession>A0A3M3MJV1</accession>